<keyword evidence="2" id="KW-1185">Reference proteome</keyword>
<dbReference type="InterPro" id="IPR025177">
    <property type="entry name" value="MciZ"/>
</dbReference>
<reference evidence="1 2" key="1">
    <citation type="submission" date="2020-04" db="EMBL/GenBank/DDBJ databases">
        <title>Paenibacillus algicola sp. nov., a novel marine bacterium producing alginate lyase.</title>
        <authorList>
            <person name="Huang H."/>
        </authorList>
    </citation>
    <scope>NUCLEOTIDE SEQUENCE [LARGE SCALE GENOMIC DNA]</scope>
    <source>
        <strain evidence="1 2">L7-75</strain>
    </source>
</reference>
<name>A0A848M7E4_PAELE</name>
<evidence type="ECO:0000313" key="2">
    <source>
        <dbReference type="Proteomes" id="UP000565468"/>
    </source>
</evidence>
<organism evidence="1 2">
    <name type="scientific">Paenibacillus lemnae</name>
    <dbReference type="NCBI Taxonomy" id="1330551"/>
    <lineage>
        <taxon>Bacteria</taxon>
        <taxon>Bacillati</taxon>
        <taxon>Bacillota</taxon>
        <taxon>Bacilli</taxon>
        <taxon>Bacillales</taxon>
        <taxon>Paenibacillaceae</taxon>
        <taxon>Paenibacillus</taxon>
    </lineage>
</organism>
<accession>A0A848M7E4</accession>
<dbReference type="Pfam" id="PF13072">
    <property type="entry name" value="MciZ"/>
    <property type="match status" value="1"/>
</dbReference>
<dbReference type="Proteomes" id="UP000565468">
    <property type="component" value="Unassembled WGS sequence"/>
</dbReference>
<sequence>MKCYRNENSIRWVGQAWQIKAMLKQWQKEWGPEVLVLDILQKQNKDKHEK</sequence>
<dbReference type="RefSeq" id="WP_169505696.1">
    <property type="nucleotide sequence ID" value="NZ_JABBPN010000013.1"/>
</dbReference>
<dbReference type="AlphaFoldDB" id="A0A848M7E4"/>
<dbReference type="EMBL" id="JABBPN010000013">
    <property type="protein sequence ID" value="NMO96907.1"/>
    <property type="molecule type" value="Genomic_DNA"/>
</dbReference>
<proteinExistence type="predicted"/>
<gene>
    <name evidence="1" type="primary">mciZ</name>
    <name evidence="1" type="ORF">HII30_14165</name>
</gene>
<comment type="caution">
    <text evidence="1">The sequence shown here is derived from an EMBL/GenBank/DDBJ whole genome shotgun (WGS) entry which is preliminary data.</text>
</comment>
<evidence type="ECO:0000313" key="1">
    <source>
        <dbReference type="EMBL" id="NMO96907.1"/>
    </source>
</evidence>
<protein>
    <submittedName>
        <fullName evidence="1">Z-ring formation inhibitor MciZ</fullName>
    </submittedName>
</protein>